<dbReference type="AlphaFoldDB" id="A0AAD9F3P7"/>
<protein>
    <submittedName>
        <fullName evidence="1">Kelch-like protein 4</fullName>
    </submittedName>
</protein>
<gene>
    <name evidence="1" type="ORF">KUDE01_010476</name>
</gene>
<feature type="non-terminal residue" evidence="1">
    <location>
        <position position="1"/>
    </location>
</feature>
<reference evidence="1" key="1">
    <citation type="submission" date="2023-04" db="EMBL/GenBank/DDBJ databases">
        <title>Chromosome-level genome of Chaenocephalus aceratus.</title>
        <authorList>
            <person name="Park H."/>
        </authorList>
    </citation>
    <scope>NUCLEOTIDE SEQUENCE</scope>
    <source>
        <strain evidence="1">DE</strain>
        <tissue evidence="1">Muscle</tissue>
    </source>
</reference>
<dbReference type="EMBL" id="JASDAP010000015">
    <property type="protein sequence ID" value="KAK1891648.1"/>
    <property type="molecule type" value="Genomic_DNA"/>
</dbReference>
<proteinExistence type="predicted"/>
<name>A0AAD9F3P7_DISEL</name>
<dbReference type="Proteomes" id="UP001228049">
    <property type="component" value="Unassembled WGS sequence"/>
</dbReference>
<accession>A0AAD9F3P7</accession>
<evidence type="ECO:0000313" key="2">
    <source>
        <dbReference type="Proteomes" id="UP001228049"/>
    </source>
</evidence>
<keyword evidence="2" id="KW-1185">Reference proteome</keyword>
<comment type="caution">
    <text evidence="1">The sequence shown here is derived from an EMBL/GenBank/DDBJ whole genome shotgun (WGS) entry which is preliminary data.</text>
</comment>
<sequence length="54" mass="6021">MNILTQARGLSGAQRSRQVFRGNIAVEKRLQLTNKGHLAPSSRTDMCSPRCYSD</sequence>
<organism evidence="1 2">
    <name type="scientific">Dissostichus eleginoides</name>
    <name type="common">Patagonian toothfish</name>
    <name type="synonym">Dissostichus amissus</name>
    <dbReference type="NCBI Taxonomy" id="100907"/>
    <lineage>
        <taxon>Eukaryota</taxon>
        <taxon>Metazoa</taxon>
        <taxon>Chordata</taxon>
        <taxon>Craniata</taxon>
        <taxon>Vertebrata</taxon>
        <taxon>Euteleostomi</taxon>
        <taxon>Actinopterygii</taxon>
        <taxon>Neopterygii</taxon>
        <taxon>Teleostei</taxon>
        <taxon>Neoteleostei</taxon>
        <taxon>Acanthomorphata</taxon>
        <taxon>Eupercaria</taxon>
        <taxon>Perciformes</taxon>
        <taxon>Notothenioidei</taxon>
        <taxon>Nototheniidae</taxon>
        <taxon>Dissostichus</taxon>
    </lineage>
</organism>
<evidence type="ECO:0000313" key="1">
    <source>
        <dbReference type="EMBL" id="KAK1891648.1"/>
    </source>
</evidence>